<dbReference type="Pfam" id="PF00015">
    <property type="entry name" value="MCPsignal"/>
    <property type="match status" value="1"/>
</dbReference>
<keyword evidence="4" id="KW-0812">Transmembrane</keyword>
<feature type="domain" description="Methyl-accepting transducer" evidence="5">
    <location>
        <begin position="276"/>
        <end position="498"/>
    </location>
</feature>
<evidence type="ECO:0008006" key="9">
    <source>
        <dbReference type="Google" id="ProtNLM"/>
    </source>
</evidence>
<accession>A0A2A4T5Y7</accession>
<dbReference type="GO" id="GO:0005886">
    <property type="term" value="C:plasma membrane"/>
    <property type="evidence" value="ECO:0007669"/>
    <property type="project" value="TreeGrafter"/>
</dbReference>
<dbReference type="PRINTS" id="PR00260">
    <property type="entry name" value="CHEMTRNSDUCR"/>
</dbReference>
<name>A0A2A4T5Y7_9DELT</name>
<organism evidence="7 8">
    <name type="scientific">SAR324 cluster bacterium</name>
    <dbReference type="NCBI Taxonomy" id="2024889"/>
    <lineage>
        <taxon>Bacteria</taxon>
        <taxon>Deltaproteobacteria</taxon>
        <taxon>SAR324 cluster</taxon>
    </lineage>
</organism>
<dbReference type="InterPro" id="IPR051310">
    <property type="entry name" value="MCP_chemotaxis"/>
</dbReference>
<dbReference type="PANTHER" id="PTHR43531">
    <property type="entry name" value="PROTEIN ICFG"/>
    <property type="match status" value="1"/>
</dbReference>
<keyword evidence="3" id="KW-0807">Transducer</keyword>
<dbReference type="InterPro" id="IPR004089">
    <property type="entry name" value="MCPsignal_dom"/>
</dbReference>
<comment type="similarity">
    <text evidence="2">Belongs to the methyl-accepting chemotaxis (MCP) protein family.</text>
</comment>
<dbReference type="GO" id="GO:0006935">
    <property type="term" value="P:chemotaxis"/>
    <property type="evidence" value="ECO:0007669"/>
    <property type="project" value="UniProtKB-KW"/>
</dbReference>
<dbReference type="PROSITE" id="PS50885">
    <property type="entry name" value="HAMP"/>
    <property type="match status" value="1"/>
</dbReference>
<evidence type="ECO:0000313" key="7">
    <source>
        <dbReference type="EMBL" id="PCI28804.1"/>
    </source>
</evidence>
<evidence type="ECO:0000313" key="8">
    <source>
        <dbReference type="Proteomes" id="UP000218113"/>
    </source>
</evidence>
<evidence type="ECO:0000256" key="4">
    <source>
        <dbReference type="SAM" id="Phobius"/>
    </source>
</evidence>
<dbReference type="Proteomes" id="UP000218113">
    <property type="component" value="Unassembled WGS sequence"/>
</dbReference>
<evidence type="ECO:0000256" key="3">
    <source>
        <dbReference type="PROSITE-ProRule" id="PRU00284"/>
    </source>
</evidence>
<dbReference type="SMART" id="SM00304">
    <property type="entry name" value="HAMP"/>
    <property type="match status" value="1"/>
</dbReference>
<dbReference type="SMART" id="SM00283">
    <property type="entry name" value="MA"/>
    <property type="match status" value="1"/>
</dbReference>
<keyword evidence="4" id="KW-0472">Membrane</keyword>
<dbReference type="GO" id="GO:0004888">
    <property type="term" value="F:transmembrane signaling receptor activity"/>
    <property type="evidence" value="ECO:0007669"/>
    <property type="project" value="InterPro"/>
</dbReference>
<dbReference type="InterPro" id="IPR004090">
    <property type="entry name" value="Chemotax_Me-accpt_rcpt"/>
</dbReference>
<evidence type="ECO:0000259" key="6">
    <source>
        <dbReference type="PROSITE" id="PS50885"/>
    </source>
</evidence>
<feature type="transmembrane region" description="Helical" evidence="4">
    <location>
        <begin position="191"/>
        <end position="211"/>
    </location>
</feature>
<sequence>MVNMRITIFWKLMIGFLFLVILLVISGAYSVVQLRGLSERYSLLTASAQYQVNLALTTEVEFKKQVQEWKNILLRGENAKDLQKYNQRFLATYERVHKKVALLRKESISTENRRILDKFMLAHQELQKEYMKAYQTYLEGGEKVSQRADRQVRGKDRQPTKLLDQLVAGIVAENKKKSVVIQEQAKSTMQMQVGLLLLMILIAILTSMVLAKMFSKPVQQLNDKFQQLADKKLTTRATLTGQDEIGEMARNFNRVAESIQKVVQEIQLGATDLSTGSQELAASMAEMKKTSEDISESITNEASALQQSSGTVAELVNSMESTFNKIKAIRSRAENSEISATKGTAVVRKTSETMAKIESSSQKISKAIMVITEIANQTNLLSLNAAIEAAKAGESGKGFAVVADEVRNLAEKSGHSVRLISALLEESTAVVQEGTQVVVNTENAFREIIREVQGISQELASLSSEVTQQEAGLREISQAVDEISGLSEENATGIRELSSSIEESDRTTDDLSLLAQGLLEKTHSFEV</sequence>
<protein>
    <recommendedName>
        <fullName evidence="9">Methyl-accepting chemotaxis protein</fullName>
    </recommendedName>
</protein>
<dbReference type="InterPro" id="IPR003660">
    <property type="entry name" value="HAMP_dom"/>
</dbReference>
<reference evidence="8" key="1">
    <citation type="submission" date="2017-08" db="EMBL/GenBank/DDBJ databases">
        <title>A dynamic microbial community with high functional redundancy inhabits the cold, oxic subseafloor aquifer.</title>
        <authorList>
            <person name="Tully B.J."/>
            <person name="Wheat C.G."/>
            <person name="Glazer B.T."/>
            <person name="Huber J.A."/>
        </authorList>
    </citation>
    <scope>NUCLEOTIDE SEQUENCE [LARGE SCALE GENOMIC DNA]</scope>
</reference>
<evidence type="ECO:0000256" key="2">
    <source>
        <dbReference type="ARBA" id="ARBA00029447"/>
    </source>
</evidence>
<comment type="caution">
    <text evidence="7">The sequence shown here is derived from an EMBL/GenBank/DDBJ whole genome shotgun (WGS) entry which is preliminary data.</text>
</comment>
<evidence type="ECO:0000259" key="5">
    <source>
        <dbReference type="PROSITE" id="PS50111"/>
    </source>
</evidence>
<feature type="domain" description="HAMP" evidence="6">
    <location>
        <begin position="212"/>
        <end position="264"/>
    </location>
</feature>
<dbReference type="Gene3D" id="1.10.287.950">
    <property type="entry name" value="Methyl-accepting chemotaxis protein"/>
    <property type="match status" value="1"/>
</dbReference>
<keyword evidence="1" id="KW-0145">Chemotaxis</keyword>
<dbReference type="GO" id="GO:0007165">
    <property type="term" value="P:signal transduction"/>
    <property type="evidence" value="ECO:0007669"/>
    <property type="project" value="UniProtKB-KW"/>
</dbReference>
<dbReference type="CDD" id="cd06225">
    <property type="entry name" value="HAMP"/>
    <property type="match status" value="1"/>
</dbReference>
<keyword evidence="4" id="KW-1133">Transmembrane helix</keyword>
<dbReference type="SUPFAM" id="SSF58104">
    <property type="entry name" value="Methyl-accepting chemotaxis protein (MCP) signaling domain"/>
    <property type="match status" value="1"/>
</dbReference>
<evidence type="ECO:0000256" key="1">
    <source>
        <dbReference type="ARBA" id="ARBA00022500"/>
    </source>
</evidence>
<dbReference type="PANTHER" id="PTHR43531:SF11">
    <property type="entry name" value="METHYL-ACCEPTING CHEMOTAXIS PROTEIN 3"/>
    <property type="match status" value="1"/>
</dbReference>
<gene>
    <name evidence="7" type="ORF">COB67_05495</name>
</gene>
<proteinExistence type="inferred from homology"/>
<dbReference type="EMBL" id="NVSR01000025">
    <property type="protein sequence ID" value="PCI28804.1"/>
    <property type="molecule type" value="Genomic_DNA"/>
</dbReference>
<dbReference type="Pfam" id="PF00672">
    <property type="entry name" value="HAMP"/>
    <property type="match status" value="1"/>
</dbReference>
<dbReference type="AlphaFoldDB" id="A0A2A4T5Y7"/>
<dbReference type="PROSITE" id="PS50111">
    <property type="entry name" value="CHEMOTAXIS_TRANSDUC_2"/>
    <property type="match status" value="1"/>
</dbReference>